<gene>
    <name evidence="2" type="ORF">E2C01_082702</name>
</gene>
<evidence type="ECO:0000313" key="3">
    <source>
        <dbReference type="Proteomes" id="UP000324222"/>
    </source>
</evidence>
<protein>
    <submittedName>
        <fullName evidence="2">Uncharacterized protein</fullName>
    </submittedName>
</protein>
<reference evidence="2 3" key="1">
    <citation type="submission" date="2019-05" db="EMBL/GenBank/DDBJ databases">
        <title>Another draft genome of Portunus trituberculatus and its Hox gene families provides insights of decapod evolution.</title>
        <authorList>
            <person name="Jeong J.-H."/>
            <person name="Song I."/>
            <person name="Kim S."/>
            <person name="Choi T."/>
            <person name="Kim D."/>
            <person name="Ryu S."/>
            <person name="Kim W."/>
        </authorList>
    </citation>
    <scope>NUCLEOTIDE SEQUENCE [LARGE SCALE GENOMIC DNA]</scope>
    <source>
        <tissue evidence="2">Muscle</tissue>
    </source>
</reference>
<evidence type="ECO:0000256" key="1">
    <source>
        <dbReference type="SAM" id="MobiDB-lite"/>
    </source>
</evidence>
<feature type="compositionally biased region" description="Polar residues" evidence="1">
    <location>
        <begin position="13"/>
        <end position="37"/>
    </location>
</feature>
<keyword evidence="3" id="KW-1185">Reference proteome</keyword>
<dbReference type="AlphaFoldDB" id="A0A5B7IZ58"/>
<feature type="region of interest" description="Disordered" evidence="1">
    <location>
        <begin position="13"/>
        <end position="58"/>
    </location>
</feature>
<dbReference type="EMBL" id="VSRR010075729">
    <property type="protein sequence ID" value="MPC87825.1"/>
    <property type="molecule type" value="Genomic_DNA"/>
</dbReference>
<dbReference type="Proteomes" id="UP000324222">
    <property type="component" value="Unassembled WGS sequence"/>
</dbReference>
<feature type="compositionally biased region" description="Acidic residues" evidence="1">
    <location>
        <begin position="48"/>
        <end position="58"/>
    </location>
</feature>
<comment type="caution">
    <text evidence="2">The sequence shown here is derived from an EMBL/GenBank/DDBJ whole genome shotgun (WGS) entry which is preliminary data.</text>
</comment>
<organism evidence="2 3">
    <name type="scientific">Portunus trituberculatus</name>
    <name type="common">Swimming crab</name>
    <name type="synonym">Neptunus trituberculatus</name>
    <dbReference type="NCBI Taxonomy" id="210409"/>
    <lineage>
        <taxon>Eukaryota</taxon>
        <taxon>Metazoa</taxon>
        <taxon>Ecdysozoa</taxon>
        <taxon>Arthropoda</taxon>
        <taxon>Crustacea</taxon>
        <taxon>Multicrustacea</taxon>
        <taxon>Malacostraca</taxon>
        <taxon>Eumalacostraca</taxon>
        <taxon>Eucarida</taxon>
        <taxon>Decapoda</taxon>
        <taxon>Pleocyemata</taxon>
        <taxon>Brachyura</taxon>
        <taxon>Eubrachyura</taxon>
        <taxon>Portunoidea</taxon>
        <taxon>Portunidae</taxon>
        <taxon>Portuninae</taxon>
        <taxon>Portunus</taxon>
    </lineage>
</organism>
<accession>A0A5B7IZ58</accession>
<evidence type="ECO:0000313" key="2">
    <source>
        <dbReference type="EMBL" id="MPC87825.1"/>
    </source>
</evidence>
<name>A0A5B7IZ58_PORTR</name>
<proteinExistence type="predicted"/>
<sequence length="58" mass="6533">MRSRVLVWRVISSGTNRFRATSPPGQNRTPNDTTQDQGEILTSGLLSADEEKEKEEEN</sequence>